<protein>
    <recommendedName>
        <fullName evidence="3">YheC/YheD family protein</fullName>
    </recommendedName>
</protein>
<reference evidence="1 2" key="1">
    <citation type="submission" date="2018-08" db="EMBL/GenBank/DDBJ databases">
        <title>Bacillus chawlae sp. nov., Bacillus glennii sp. nov., and Bacillus saganii sp. nov. Isolated from the Vehicle Assembly Building at Kennedy Space Center where the Viking Spacecraft were Assembled.</title>
        <authorList>
            <person name="Seuylemezian A."/>
            <person name="Vaishampayan P."/>
        </authorList>
    </citation>
    <scope>NUCLEOTIDE SEQUENCE [LARGE SCALE GENOMIC DNA]</scope>
    <source>
        <strain evidence="1 2">V44-8</strain>
    </source>
</reference>
<gene>
    <name evidence="1" type="ORF">D0466_00795</name>
</gene>
<accession>A0A372LJS1</accession>
<organism evidence="1 2">
    <name type="scientific">Peribacillus glennii</name>
    <dbReference type="NCBI Taxonomy" id="2303991"/>
    <lineage>
        <taxon>Bacteria</taxon>
        <taxon>Bacillati</taxon>
        <taxon>Bacillota</taxon>
        <taxon>Bacilli</taxon>
        <taxon>Bacillales</taxon>
        <taxon>Bacillaceae</taxon>
        <taxon>Peribacillus</taxon>
    </lineage>
</organism>
<dbReference type="Proteomes" id="UP000262939">
    <property type="component" value="Unassembled WGS sequence"/>
</dbReference>
<evidence type="ECO:0000313" key="1">
    <source>
        <dbReference type="EMBL" id="RFU66685.1"/>
    </source>
</evidence>
<evidence type="ECO:0000313" key="2">
    <source>
        <dbReference type="Proteomes" id="UP000262939"/>
    </source>
</evidence>
<proteinExistence type="predicted"/>
<keyword evidence="2" id="KW-1185">Reference proteome</keyword>
<sequence>MRIKWLSKGKKYQVLVNSSTARLLKARPVLHFGHFRQQMEVRVVESMENESIGLSSSLSRRALIPTDIPYEVHVTGKDLHIGPVIGLMVKKHDGPIPDRFLKELEVRFKFYDNIKGLIYVFTENDIDPDYETITGYYYVPNTKARKTCWQKGEFHYPGSIVINRTGISRSMYHHLKDRIGNTIFNSFSLSKWQQYQVIAKSKSLLKFVPETVLFEDMESLRKMLDLHGSVYLKAKRSKQGRGIMFVQKTGAGYLLKNEFMVEYHFQQFDKLTRYLRKQINQPYLIQQAVPVQFNGHNIDFRIYLQKNRNKKWVSPGITARIAKPGSIITNSRNREKVLSGTEALTTYYGLTEPQAKAMEEKMVNICKETAYLVDQEDIHYGDAAFDIIVDKKLGIWILEFQGGYSVEKKVNEIPPDIFERIVGTPFEYAKTLAGF</sequence>
<dbReference type="Pfam" id="PF14398">
    <property type="entry name" value="ATPgrasp_YheCD"/>
    <property type="match status" value="1"/>
</dbReference>
<dbReference type="EMBL" id="QVTD01000001">
    <property type="protein sequence ID" value="RFU66685.1"/>
    <property type="molecule type" value="Genomic_DNA"/>
</dbReference>
<dbReference type="InterPro" id="IPR026838">
    <property type="entry name" value="YheC/D"/>
</dbReference>
<name>A0A372LJS1_9BACI</name>
<evidence type="ECO:0008006" key="3">
    <source>
        <dbReference type="Google" id="ProtNLM"/>
    </source>
</evidence>
<dbReference type="AlphaFoldDB" id="A0A372LJS1"/>
<dbReference type="SUPFAM" id="SSF56059">
    <property type="entry name" value="Glutathione synthetase ATP-binding domain-like"/>
    <property type="match status" value="1"/>
</dbReference>
<comment type="caution">
    <text evidence="1">The sequence shown here is derived from an EMBL/GenBank/DDBJ whole genome shotgun (WGS) entry which is preliminary data.</text>
</comment>